<dbReference type="RefSeq" id="WP_198483907.1">
    <property type="nucleotide sequence ID" value="NZ_CP065997.1"/>
</dbReference>
<sequence length="71" mass="8019">MLNISQYLQVEASRLRQFGAIPGGKFRFFDVRRTRRGRLAPISAPAARVTVLQCLVRGTRTFQAVGQLDQQ</sequence>
<dbReference type="AlphaFoldDB" id="A0A7T4B0T9"/>
<dbReference type="EMBL" id="CP065997">
    <property type="protein sequence ID" value="QQB33536.1"/>
    <property type="molecule type" value="Genomic_DNA"/>
</dbReference>
<organism evidence="1 2">
    <name type="scientific">Achromobacter deleyi</name>
    <dbReference type="NCBI Taxonomy" id="1353891"/>
    <lineage>
        <taxon>Bacteria</taxon>
        <taxon>Pseudomonadati</taxon>
        <taxon>Pseudomonadota</taxon>
        <taxon>Betaproteobacteria</taxon>
        <taxon>Burkholderiales</taxon>
        <taxon>Alcaligenaceae</taxon>
        <taxon>Achromobacter</taxon>
    </lineage>
</organism>
<evidence type="ECO:0000313" key="1">
    <source>
        <dbReference type="EMBL" id="QQB33536.1"/>
    </source>
</evidence>
<accession>A0A7T4B0T9</accession>
<dbReference type="Proteomes" id="UP000595231">
    <property type="component" value="Chromosome"/>
</dbReference>
<evidence type="ECO:0000313" key="2">
    <source>
        <dbReference type="Proteomes" id="UP000595231"/>
    </source>
</evidence>
<reference evidence="1 2" key="1">
    <citation type="submission" date="2020-12" db="EMBL/GenBank/DDBJ databases">
        <title>FDA dAtabase for Regulatory Grade micrObial Sequences (FDA-ARGOS): Supporting development and validation of Infectious Disease Dx tests.</title>
        <authorList>
            <person name="Sproer C."/>
            <person name="Gronow S."/>
            <person name="Severitt S."/>
            <person name="Schroder I."/>
            <person name="Tallon L."/>
            <person name="Sadzewicz L."/>
            <person name="Zhao X."/>
            <person name="Boylan J."/>
            <person name="Ott S."/>
            <person name="Bowen H."/>
            <person name="Vavikolanu K."/>
            <person name="Mehta A."/>
            <person name="Aluvathingal J."/>
            <person name="Nadendla S."/>
            <person name="Lowell S."/>
            <person name="Myers T."/>
            <person name="Yan Y."/>
            <person name="Sichtig H."/>
        </authorList>
    </citation>
    <scope>NUCLEOTIDE SEQUENCE [LARGE SCALE GENOMIC DNA]</scope>
    <source>
        <strain evidence="1 2">FDAARGOS_1050</strain>
    </source>
</reference>
<name>A0A7T4B0T9_9BURK</name>
<protein>
    <submittedName>
        <fullName evidence="1">Uncharacterized protein</fullName>
    </submittedName>
</protein>
<gene>
    <name evidence="1" type="ORF">I6I07_23310</name>
</gene>
<proteinExistence type="predicted"/>